<dbReference type="GO" id="GO:0042147">
    <property type="term" value="P:retrograde transport, endosome to Golgi"/>
    <property type="evidence" value="ECO:0007669"/>
    <property type="project" value="TreeGrafter"/>
</dbReference>
<dbReference type="GO" id="GO:0019905">
    <property type="term" value="F:syntaxin binding"/>
    <property type="evidence" value="ECO:0007669"/>
    <property type="project" value="TreeGrafter"/>
</dbReference>
<reference evidence="3" key="1">
    <citation type="submission" date="2013-04" db="EMBL/GenBank/DDBJ databases">
        <authorList>
            <person name="Qu J."/>
            <person name="Murali S.C."/>
            <person name="Bandaranaike D."/>
            <person name="Bellair M."/>
            <person name="Blankenburg K."/>
            <person name="Chao H."/>
            <person name="Dinh H."/>
            <person name="Doddapaneni H."/>
            <person name="Downs B."/>
            <person name="Dugan-Rocha S."/>
            <person name="Elkadiri S."/>
            <person name="Gnanaolivu R.D."/>
            <person name="Hernandez B."/>
            <person name="Javaid M."/>
            <person name="Jayaseelan J.C."/>
            <person name="Lee S."/>
            <person name="Li M."/>
            <person name="Ming W."/>
            <person name="Munidasa M."/>
            <person name="Muniz J."/>
            <person name="Nguyen L."/>
            <person name="Ongeri F."/>
            <person name="Osuji N."/>
            <person name="Pu L.-L."/>
            <person name="Puazo M."/>
            <person name="Qu C."/>
            <person name="Quiroz J."/>
            <person name="Raj R."/>
            <person name="Weissenberger G."/>
            <person name="Xin Y."/>
            <person name="Zou X."/>
            <person name="Han Y."/>
            <person name="Richards S."/>
            <person name="Worley K."/>
            <person name="Muzny D."/>
            <person name="Gibbs R."/>
        </authorList>
    </citation>
    <scope>NUCLEOTIDE SEQUENCE</scope>
    <source>
        <strain evidence="3">Sampled in the wild</strain>
    </source>
</reference>
<gene>
    <name evidence="3" type="ORF">J437_LFUL017751</name>
</gene>
<dbReference type="EMBL" id="KZ310699">
    <property type="protein sequence ID" value="KAG8240016.1"/>
    <property type="molecule type" value="Genomic_DNA"/>
</dbReference>
<dbReference type="PANTHER" id="PTHR14190:SF7">
    <property type="entry name" value="VACUOLAR PROTEIN SORTING-ASSOCIATED PROTEIN 52 HOMOLOG"/>
    <property type="match status" value="1"/>
</dbReference>
<evidence type="ECO:0000313" key="3">
    <source>
        <dbReference type="EMBL" id="KAG8240016.1"/>
    </source>
</evidence>
<dbReference type="OrthoDB" id="19482at2759"/>
<dbReference type="GO" id="GO:0007041">
    <property type="term" value="P:lysosomal transport"/>
    <property type="evidence" value="ECO:0007669"/>
    <property type="project" value="TreeGrafter"/>
</dbReference>
<name>A0A8K0KR43_LADFU</name>
<feature type="domain" description="Vps52 coiled-coil" evidence="2">
    <location>
        <begin position="58"/>
        <end position="139"/>
    </location>
</feature>
<sequence length="140" mass="15975">MPKMEDEEDLLDEIDSHLQQNLEDDVVQEIVKTGTDLRQYSKQIELELKQVENKSIKDYVKESQNIASLHNQIAACDSILERMESMLLSFQSDLGSISSEIMSLQQKSVAMSQRLHNRQAIRGQISQFIDEMAVSEGLMS</sequence>
<dbReference type="PANTHER" id="PTHR14190">
    <property type="entry name" value="SUPPRESSOR OF ACTIN MUTATIONS 2/VACUOLAR PROTEIN SORTING 52"/>
    <property type="match status" value="1"/>
</dbReference>
<dbReference type="InterPro" id="IPR007258">
    <property type="entry name" value="Vps52"/>
</dbReference>
<organism evidence="3 4">
    <name type="scientific">Ladona fulva</name>
    <name type="common">Scarce chaser dragonfly</name>
    <name type="synonym">Libellula fulva</name>
    <dbReference type="NCBI Taxonomy" id="123851"/>
    <lineage>
        <taxon>Eukaryota</taxon>
        <taxon>Metazoa</taxon>
        <taxon>Ecdysozoa</taxon>
        <taxon>Arthropoda</taxon>
        <taxon>Hexapoda</taxon>
        <taxon>Insecta</taxon>
        <taxon>Pterygota</taxon>
        <taxon>Palaeoptera</taxon>
        <taxon>Odonata</taxon>
        <taxon>Epiprocta</taxon>
        <taxon>Anisoptera</taxon>
        <taxon>Libelluloidea</taxon>
        <taxon>Libellulidae</taxon>
        <taxon>Ladona</taxon>
    </lineage>
</organism>
<dbReference type="AlphaFoldDB" id="A0A8K0KR43"/>
<evidence type="ECO:0000256" key="1">
    <source>
        <dbReference type="ARBA" id="ARBA00017083"/>
    </source>
</evidence>
<dbReference type="InterPro" id="IPR048319">
    <property type="entry name" value="Vps52_CC"/>
</dbReference>
<keyword evidence="4" id="KW-1185">Reference proteome</keyword>
<dbReference type="GO" id="GO:0000938">
    <property type="term" value="C:GARP complex"/>
    <property type="evidence" value="ECO:0007669"/>
    <property type="project" value="TreeGrafter"/>
</dbReference>
<dbReference type="Proteomes" id="UP000792457">
    <property type="component" value="Unassembled WGS sequence"/>
</dbReference>
<protein>
    <recommendedName>
        <fullName evidence="1">Vacuolar protein sorting-associated protein 52 homolog</fullName>
    </recommendedName>
</protein>
<dbReference type="Pfam" id="PF04129">
    <property type="entry name" value="Vps52_CC"/>
    <property type="match status" value="1"/>
</dbReference>
<dbReference type="GO" id="GO:0032456">
    <property type="term" value="P:endocytic recycling"/>
    <property type="evidence" value="ECO:0007669"/>
    <property type="project" value="TreeGrafter"/>
</dbReference>
<dbReference type="GO" id="GO:0005829">
    <property type="term" value="C:cytosol"/>
    <property type="evidence" value="ECO:0007669"/>
    <property type="project" value="GOC"/>
</dbReference>
<reference evidence="3" key="2">
    <citation type="submission" date="2017-10" db="EMBL/GenBank/DDBJ databases">
        <title>Ladona fulva Genome sequencing and assembly.</title>
        <authorList>
            <person name="Murali S."/>
            <person name="Richards S."/>
            <person name="Bandaranaike D."/>
            <person name="Bellair M."/>
            <person name="Blankenburg K."/>
            <person name="Chao H."/>
            <person name="Dinh H."/>
            <person name="Doddapaneni H."/>
            <person name="Dugan-Rocha S."/>
            <person name="Elkadiri S."/>
            <person name="Gnanaolivu R."/>
            <person name="Hernandez B."/>
            <person name="Skinner E."/>
            <person name="Javaid M."/>
            <person name="Lee S."/>
            <person name="Li M."/>
            <person name="Ming W."/>
            <person name="Munidasa M."/>
            <person name="Muniz J."/>
            <person name="Nguyen L."/>
            <person name="Hughes D."/>
            <person name="Osuji N."/>
            <person name="Pu L.-L."/>
            <person name="Puazo M."/>
            <person name="Qu C."/>
            <person name="Quiroz J."/>
            <person name="Raj R."/>
            <person name="Weissenberger G."/>
            <person name="Xin Y."/>
            <person name="Zou X."/>
            <person name="Han Y."/>
            <person name="Worley K."/>
            <person name="Muzny D."/>
            <person name="Gibbs R."/>
        </authorList>
    </citation>
    <scope>NUCLEOTIDE SEQUENCE</scope>
    <source>
        <strain evidence="3">Sampled in the wild</strain>
    </source>
</reference>
<comment type="caution">
    <text evidence="3">The sequence shown here is derived from an EMBL/GenBank/DDBJ whole genome shotgun (WGS) entry which is preliminary data.</text>
</comment>
<evidence type="ECO:0000313" key="4">
    <source>
        <dbReference type="Proteomes" id="UP000792457"/>
    </source>
</evidence>
<evidence type="ECO:0000259" key="2">
    <source>
        <dbReference type="Pfam" id="PF04129"/>
    </source>
</evidence>
<proteinExistence type="predicted"/>
<accession>A0A8K0KR43</accession>
<dbReference type="GO" id="GO:0006896">
    <property type="term" value="P:Golgi to vacuole transport"/>
    <property type="evidence" value="ECO:0007669"/>
    <property type="project" value="TreeGrafter"/>
</dbReference>